<protein>
    <submittedName>
        <fullName evidence="3">Uncharacterized protein</fullName>
    </submittedName>
</protein>
<evidence type="ECO:0000256" key="1">
    <source>
        <dbReference type="SAM" id="MobiDB-lite"/>
    </source>
</evidence>
<feature type="compositionally biased region" description="Polar residues" evidence="1">
    <location>
        <begin position="100"/>
        <end position="115"/>
    </location>
</feature>
<proteinExistence type="predicted"/>
<organism evidence="3 4">
    <name type="scientific">Rozella allomycis (strain CSF55)</name>
    <dbReference type="NCBI Taxonomy" id="988480"/>
    <lineage>
        <taxon>Eukaryota</taxon>
        <taxon>Fungi</taxon>
        <taxon>Fungi incertae sedis</taxon>
        <taxon>Cryptomycota</taxon>
        <taxon>Cryptomycota incertae sedis</taxon>
        <taxon>Rozella</taxon>
    </lineage>
</organism>
<evidence type="ECO:0000313" key="3">
    <source>
        <dbReference type="EMBL" id="RKP17475.1"/>
    </source>
</evidence>
<feature type="signal peptide" evidence="2">
    <location>
        <begin position="1"/>
        <end position="17"/>
    </location>
</feature>
<feature type="region of interest" description="Disordered" evidence="1">
    <location>
        <begin position="99"/>
        <end position="129"/>
    </location>
</feature>
<reference evidence="4" key="1">
    <citation type="journal article" date="2018" name="Nat. Microbiol.">
        <title>Leveraging single-cell genomics to expand the fungal tree of life.</title>
        <authorList>
            <person name="Ahrendt S.R."/>
            <person name="Quandt C.A."/>
            <person name="Ciobanu D."/>
            <person name="Clum A."/>
            <person name="Salamov A."/>
            <person name="Andreopoulos B."/>
            <person name="Cheng J.F."/>
            <person name="Woyke T."/>
            <person name="Pelin A."/>
            <person name="Henrissat B."/>
            <person name="Reynolds N.K."/>
            <person name="Benny G.L."/>
            <person name="Smith M.E."/>
            <person name="James T.Y."/>
            <person name="Grigoriev I.V."/>
        </authorList>
    </citation>
    <scope>NUCLEOTIDE SEQUENCE [LARGE SCALE GENOMIC DNA]</scope>
    <source>
        <strain evidence="4">CSF55</strain>
    </source>
</reference>
<dbReference type="Proteomes" id="UP000281549">
    <property type="component" value="Unassembled WGS sequence"/>
</dbReference>
<dbReference type="AlphaFoldDB" id="A0A4P9YE88"/>
<name>A0A4P9YE88_ROZAC</name>
<evidence type="ECO:0000313" key="4">
    <source>
        <dbReference type="Proteomes" id="UP000281549"/>
    </source>
</evidence>
<dbReference type="EMBL" id="ML005823">
    <property type="protein sequence ID" value="RKP17475.1"/>
    <property type="molecule type" value="Genomic_DNA"/>
</dbReference>
<keyword evidence="2" id="KW-0732">Signal</keyword>
<accession>A0A4P9YE88</accession>
<feature type="chain" id="PRO_5020524134" evidence="2">
    <location>
        <begin position="18"/>
        <end position="156"/>
    </location>
</feature>
<evidence type="ECO:0000256" key="2">
    <source>
        <dbReference type="SAM" id="SignalP"/>
    </source>
</evidence>
<gene>
    <name evidence="3" type="ORF">ROZALSC1DRAFT_24163</name>
</gene>
<sequence>MSKIFLLALFVIGFCNAYPAAPRLEKIWSRVKNISGCFPNCKPRKVTEKNESLESSLISHPIIYIESDTLNSGSDSLMGHCASFSRQLTSSPSELVIEGSSESVPLNNNDNVGNKQSEDTLYHPLRGSSTETEYASSIDDVYDSTLFRAQKELEPY</sequence>